<feature type="compositionally biased region" description="Basic and acidic residues" evidence="1">
    <location>
        <begin position="39"/>
        <end position="55"/>
    </location>
</feature>
<proteinExistence type="predicted"/>
<comment type="caution">
    <text evidence="2">The sequence shown here is derived from an EMBL/GenBank/DDBJ whole genome shotgun (WGS) entry which is preliminary data.</text>
</comment>
<name>A0ABP8DXZ8_9MICO</name>
<reference evidence="3" key="1">
    <citation type="journal article" date="2019" name="Int. J. Syst. Evol. Microbiol.">
        <title>The Global Catalogue of Microorganisms (GCM) 10K type strain sequencing project: providing services to taxonomists for standard genome sequencing and annotation.</title>
        <authorList>
            <consortium name="The Broad Institute Genomics Platform"/>
            <consortium name="The Broad Institute Genome Sequencing Center for Infectious Disease"/>
            <person name="Wu L."/>
            <person name="Ma J."/>
        </authorList>
    </citation>
    <scope>NUCLEOTIDE SEQUENCE [LARGE SCALE GENOMIC DNA]</scope>
    <source>
        <strain evidence="3">JCM 17442</strain>
    </source>
</reference>
<feature type="region of interest" description="Disordered" evidence="1">
    <location>
        <begin position="26"/>
        <end position="65"/>
    </location>
</feature>
<organism evidence="2 3">
    <name type="scientific">Frondihabitans peucedani</name>
    <dbReference type="NCBI Taxonomy" id="598626"/>
    <lineage>
        <taxon>Bacteria</taxon>
        <taxon>Bacillati</taxon>
        <taxon>Actinomycetota</taxon>
        <taxon>Actinomycetes</taxon>
        <taxon>Micrococcales</taxon>
        <taxon>Microbacteriaceae</taxon>
        <taxon>Frondihabitans</taxon>
    </lineage>
</organism>
<evidence type="ECO:0000313" key="2">
    <source>
        <dbReference type="EMBL" id="GAA4264830.1"/>
    </source>
</evidence>
<dbReference type="Proteomes" id="UP001501594">
    <property type="component" value="Unassembled WGS sequence"/>
</dbReference>
<dbReference type="EMBL" id="BAABAU010000001">
    <property type="protein sequence ID" value="GAA4264830.1"/>
    <property type="molecule type" value="Genomic_DNA"/>
</dbReference>
<evidence type="ECO:0008006" key="4">
    <source>
        <dbReference type="Google" id="ProtNLM"/>
    </source>
</evidence>
<keyword evidence="3" id="KW-1185">Reference proteome</keyword>
<evidence type="ECO:0000256" key="1">
    <source>
        <dbReference type="SAM" id="MobiDB-lite"/>
    </source>
</evidence>
<accession>A0ABP8DXZ8</accession>
<protein>
    <recommendedName>
        <fullName evidence="4">Secreted protein</fullName>
    </recommendedName>
</protein>
<sequence>MIALIVLAVLIFAIGLVIGIAIGRRRGGHDDETTSTPDDLLRADSRQAEREDVARGRGANTGLNF</sequence>
<dbReference type="RefSeq" id="WP_344793406.1">
    <property type="nucleotide sequence ID" value="NZ_BAABAU010000001.1"/>
</dbReference>
<gene>
    <name evidence="2" type="ORF">GCM10022256_04420</name>
</gene>
<evidence type="ECO:0000313" key="3">
    <source>
        <dbReference type="Proteomes" id="UP001501594"/>
    </source>
</evidence>